<accession>A0ACC2E5M9</accession>
<evidence type="ECO:0000313" key="1">
    <source>
        <dbReference type="EMBL" id="KAJ7561756.1"/>
    </source>
</evidence>
<protein>
    <submittedName>
        <fullName evidence="1">Uncharacterized protein</fullName>
    </submittedName>
</protein>
<dbReference type="Proteomes" id="UP001162992">
    <property type="component" value="Chromosome 3"/>
</dbReference>
<proteinExistence type="predicted"/>
<name>A0ACC2E5M9_DIPCM</name>
<sequence length="134" mass="14784">MAQGVSYMVASDLLRLRGSDGIAVVDVRDEERSFDGHIAGSLSYASDSFEEKIPNLLQDVKKKDIIVFHCAKSQIRGPTCARLFSDHLNRNTSVDKVGSVPRIYVLQRGFNGWAAAGHPVCYCGEQNCQKNVHT</sequence>
<dbReference type="EMBL" id="CM055094">
    <property type="protein sequence ID" value="KAJ7561756.1"/>
    <property type="molecule type" value="Genomic_DNA"/>
</dbReference>
<comment type="caution">
    <text evidence="1">The sequence shown here is derived from an EMBL/GenBank/DDBJ whole genome shotgun (WGS) entry which is preliminary data.</text>
</comment>
<reference evidence="2" key="1">
    <citation type="journal article" date="2024" name="Proc. Natl. Acad. Sci. U.S.A.">
        <title>Extraordinary preservation of gene collinearity over three hundred million years revealed in homosporous lycophytes.</title>
        <authorList>
            <person name="Li C."/>
            <person name="Wickell D."/>
            <person name="Kuo L.Y."/>
            <person name="Chen X."/>
            <person name="Nie B."/>
            <person name="Liao X."/>
            <person name="Peng D."/>
            <person name="Ji J."/>
            <person name="Jenkins J."/>
            <person name="Williams M."/>
            <person name="Shu S."/>
            <person name="Plott C."/>
            <person name="Barry K."/>
            <person name="Rajasekar S."/>
            <person name="Grimwood J."/>
            <person name="Han X."/>
            <person name="Sun S."/>
            <person name="Hou Z."/>
            <person name="He W."/>
            <person name="Dai G."/>
            <person name="Sun C."/>
            <person name="Schmutz J."/>
            <person name="Leebens-Mack J.H."/>
            <person name="Li F.W."/>
            <person name="Wang L."/>
        </authorList>
    </citation>
    <scope>NUCLEOTIDE SEQUENCE [LARGE SCALE GENOMIC DNA]</scope>
    <source>
        <strain evidence="2">cv. PW_Plant_1</strain>
    </source>
</reference>
<gene>
    <name evidence="1" type="ORF">O6H91_03G040200</name>
</gene>
<keyword evidence="2" id="KW-1185">Reference proteome</keyword>
<evidence type="ECO:0000313" key="2">
    <source>
        <dbReference type="Proteomes" id="UP001162992"/>
    </source>
</evidence>
<organism evidence="1 2">
    <name type="scientific">Diphasiastrum complanatum</name>
    <name type="common">Issler's clubmoss</name>
    <name type="synonym">Lycopodium complanatum</name>
    <dbReference type="NCBI Taxonomy" id="34168"/>
    <lineage>
        <taxon>Eukaryota</taxon>
        <taxon>Viridiplantae</taxon>
        <taxon>Streptophyta</taxon>
        <taxon>Embryophyta</taxon>
        <taxon>Tracheophyta</taxon>
        <taxon>Lycopodiopsida</taxon>
        <taxon>Lycopodiales</taxon>
        <taxon>Lycopodiaceae</taxon>
        <taxon>Lycopodioideae</taxon>
        <taxon>Diphasiastrum</taxon>
    </lineage>
</organism>